<keyword evidence="2" id="KW-1185">Reference proteome</keyword>
<organism evidence="1 2">
    <name type="scientific">Pseudocohnilembus persalinus</name>
    <name type="common">Ciliate</name>
    <dbReference type="NCBI Taxonomy" id="266149"/>
    <lineage>
        <taxon>Eukaryota</taxon>
        <taxon>Sar</taxon>
        <taxon>Alveolata</taxon>
        <taxon>Ciliophora</taxon>
        <taxon>Intramacronucleata</taxon>
        <taxon>Oligohymenophorea</taxon>
        <taxon>Scuticociliatia</taxon>
        <taxon>Philasterida</taxon>
        <taxon>Pseudocohnilembidae</taxon>
        <taxon>Pseudocohnilembus</taxon>
    </lineage>
</organism>
<evidence type="ECO:0000313" key="2">
    <source>
        <dbReference type="Proteomes" id="UP000054937"/>
    </source>
</evidence>
<comment type="caution">
    <text evidence="1">The sequence shown here is derived from an EMBL/GenBank/DDBJ whole genome shotgun (WGS) entry which is preliminary data.</text>
</comment>
<sequence length="180" mass="21466">MIFKHLNQKQLIEPCRINCQNHLFCAEQIDYQYNYVMRSKVMVTQVMGMKFCREQNKYTEGEVVEGLIQMYPDSKEYNPLFSTEMHQIQFKKYDLERQLAFKEKIQNSLEKEDLGEGHEDKEAQIQFCGVCKIKIEGQGYQEHCKSYEHRSNFNQNEFVQKIKDIAQTTFKHESLNQKNG</sequence>
<dbReference type="EMBL" id="LDAU01000110">
    <property type="protein sequence ID" value="KRX05147.1"/>
    <property type="molecule type" value="Genomic_DNA"/>
</dbReference>
<proteinExistence type="predicted"/>
<evidence type="ECO:0000313" key="1">
    <source>
        <dbReference type="EMBL" id="KRX05147.1"/>
    </source>
</evidence>
<gene>
    <name evidence="1" type="ORF">PPERSA_06781</name>
</gene>
<evidence type="ECO:0008006" key="3">
    <source>
        <dbReference type="Google" id="ProtNLM"/>
    </source>
</evidence>
<protein>
    <recommendedName>
        <fullName evidence="3">DBF4-type domain-containing protein</fullName>
    </recommendedName>
</protein>
<reference evidence="1 2" key="1">
    <citation type="journal article" date="2015" name="Sci. Rep.">
        <title>Genome of the facultative scuticociliatosis pathogen Pseudocohnilembus persalinus provides insight into its virulence through horizontal gene transfer.</title>
        <authorList>
            <person name="Xiong J."/>
            <person name="Wang G."/>
            <person name="Cheng J."/>
            <person name="Tian M."/>
            <person name="Pan X."/>
            <person name="Warren A."/>
            <person name="Jiang C."/>
            <person name="Yuan D."/>
            <person name="Miao W."/>
        </authorList>
    </citation>
    <scope>NUCLEOTIDE SEQUENCE [LARGE SCALE GENOMIC DNA]</scope>
    <source>
        <strain evidence="1">36N120E</strain>
    </source>
</reference>
<accession>A0A0V0QSB6</accession>
<dbReference type="AlphaFoldDB" id="A0A0V0QSB6"/>
<dbReference type="InParanoid" id="A0A0V0QSB6"/>
<dbReference type="Proteomes" id="UP000054937">
    <property type="component" value="Unassembled WGS sequence"/>
</dbReference>
<name>A0A0V0QSB6_PSEPJ</name>